<comment type="catalytic activity">
    <reaction evidence="1 11">
        <text>[protein]-peptidylproline (omega=180) = [protein]-peptidylproline (omega=0)</text>
        <dbReference type="Rhea" id="RHEA:16237"/>
        <dbReference type="Rhea" id="RHEA-COMP:10747"/>
        <dbReference type="Rhea" id="RHEA-COMP:10748"/>
        <dbReference type="ChEBI" id="CHEBI:83833"/>
        <dbReference type="ChEBI" id="CHEBI:83834"/>
        <dbReference type="EC" id="5.2.1.8"/>
    </reaction>
</comment>
<dbReference type="EMBL" id="VTEU01000001">
    <property type="protein sequence ID" value="TYS60959.1"/>
    <property type="molecule type" value="Genomic_DNA"/>
</dbReference>
<evidence type="ECO:0000313" key="15">
    <source>
        <dbReference type="Proteomes" id="UP000195573"/>
    </source>
</evidence>
<evidence type="ECO:0000313" key="13">
    <source>
        <dbReference type="EMBL" id="ART75674.1"/>
    </source>
</evidence>
<dbReference type="Proteomes" id="UP000195573">
    <property type="component" value="Chromosome"/>
</dbReference>
<dbReference type="Gene3D" id="3.10.50.40">
    <property type="match status" value="1"/>
</dbReference>
<dbReference type="KEGG" id="bhk:B4U37_06365"/>
<dbReference type="GeneID" id="96738047"/>
<evidence type="ECO:0000256" key="10">
    <source>
        <dbReference type="ARBA" id="ARBA00023288"/>
    </source>
</evidence>
<dbReference type="GO" id="GO:0006457">
    <property type="term" value="P:protein folding"/>
    <property type="evidence" value="ECO:0007669"/>
    <property type="project" value="UniProtKB-UniRule"/>
</dbReference>
<dbReference type="AlphaFoldDB" id="A0A1Y0CKT4"/>
<dbReference type="SUPFAM" id="SSF54534">
    <property type="entry name" value="FKBP-like"/>
    <property type="match status" value="1"/>
</dbReference>
<dbReference type="RefSeq" id="WP_088017552.1">
    <property type="nucleotide sequence ID" value="NZ_CP020880.1"/>
</dbReference>
<evidence type="ECO:0000256" key="1">
    <source>
        <dbReference type="ARBA" id="ARBA00000971"/>
    </source>
</evidence>
<keyword evidence="15" id="KW-1185">Reference proteome</keyword>
<dbReference type="PROSITE" id="PS51257">
    <property type="entry name" value="PROKAR_LIPOPROTEIN"/>
    <property type="match status" value="1"/>
</dbReference>
<dbReference type="InterPro" id="IPR046357">
    <property type="entry name" value="PPIase_dom_sf"/>
</dbReference>
<evidence type="ECO:0000256" key="6">
    <source>
        <dbReference type="ARBA" id="ARBA00023110"/>
    </source>
</evidence>
<dbReference type="Gene3D" id="1.10.3120.10">
    <property type="entry name" value="Trigger factor, C-terminal domain"/>
    <property type="match status" value="1"/>
</dbReference>
<dbReference type="HAMAP" id="MF_01145">
    <property type="entry name" value="Foldase_PrsA"/>
    <property type="match status" value="1"/>
</dbReference>
<dbReference type="InterPro" id="IPR027304">
    <property type="entry name" value="Trigger_fact/SurA_dom_sf"/>
</dbReference>
<organism evidence="14 16">
    <name type="scientific">Sutcliffiella horikoshii</name>
    <dbReference type="NCBI Taxonomy" id="79883"/>
    <lineage>
        <taxon>Bacteria</taxon>
        <taxon>Bacillati</taxon>
        <taxon>Bacillota</taxon>
        <taxon>Bacilli</taxon>
        <taxon>Bacillales</taxon>
        <taxon>Bacillaceae</taxon>
        <taxon>Sutcliffiella</taxon>
    </lineage>
</organism>
<keyword evidence="6 11" id="KW-0697">Rotamase</keyword>
<proteinExistence type="inferred from homology"/>
<evidence type="ECO:0000256" key="8">
    <source>
        <dbReference type="ARBA" id="ARBA00023139"/>
    </source>
</evidence>
<keyword evidence="5 11" id="KW-0732">Signal</keyword>
<keyword evidence="4 11" id="KW-1003">Cell membrane</keyword>
<sequence>MKKWMIALGATASILALTACNNDKADNSEVIAETSAGNITQDELYEAMKDRFGEEVLRELVYDKVLSEKYEVTDEEVQERLDELKQQLGPQFDSAMAQSGFKNEEQLSQTLRISMLQEKAAMESVEVTDEEIQKYYDEMKPEIRASHILVADEETANEVKKKLDEGADFAELATEYSTDTGSAQNGGDLDWFGAGAMLPEFEEAAYSLEVNEISEPVESMYGFHIIKVTDKKDKEPFEDMKAELKEEVLLSKVNEEASVDTAVQKELDNANIKVKDSNLKNTFEKEQETEEES</sequence>
<evidence type="ECO:0000256" key="11">
    <source>
        <dbReference type="HAMAP-Rule" id="MF_01145"/>
    </source>
</evidence>
<dbReference type="InterPro" id="IPR050245">
    <property type="entry name" value="PrsA_foldase"/>
</dbReference>
<evidence type="ECO:0000256" key="5">
    <source>
        <dbReference type="ARBA" id="ARBA00022729"/>
    </source>
</evidence>
<name>A0A1Y0CKT4_9BACI</name>
<keyword evidence="7 11" id="KW-0472">Membrane</keyword>
<evidence type="ECO:0000256" key="3">
    <source>
        <dbReference type="ARBA" id="ARBA00006071"/>
    </source>
</evidence>
<dbReference type="GO" id="GO:0003755">
    <property type="term" value="F:peptidyl-prolyl cis-trans isomerase activity"/>
    <property type="evidence" value="ECO:0007669"/>
    <property type="project" value="UniProtKB-UniRule"/>
</dbReference>
<evidence type="ECO:0000256" key="7">
    <source>
        <dbReference type="ARBA" id="ARBA00023136"/>
    </source>
</evidence>
<dbReference type="GO" id="GO:0005886">
    <property type="term" value="C:plasma membrane"/>
    <property type="evidence" value="ECO:0007669"/>
    <property type="project" value="UniProtKB-SubCell"/>
</dbReference>
<dbReference type="InterPro" id="IPR023059">
    <property type="entry name" value="Foldase_PrsA"/>
</dbReference>
<dbReference type="Proteomes" id="UP000323393">
    <property type="component" value="Unassembled WGS sequence"/>
</dbReference>
<evidence type="ECO:0000313" key="16">
    <source>
        <dbReference type="Proteomes" id="UP000323393"/>
    </source>
</evidence>
<reference evidence="14 16" key="2">
    <citation type="submission" date="2019-08" db="EMBL/GenBank/DDBJ databases">
        <title>Bacillus genomes from the desert of Cuatro Cienegas, Coahuila.</title>
        <authorList>
            <person name="Olmedo-Alvarez G."/>
        </authorList>
    </citation>
    <scope>NUCLEOTIDE SEQUENCE [LARGE SCALE GENOMIC DNA]</scope>
    <source>
        <strain evidence="14 16">CH88_3T</strain>
    </source>
</reference>
<evidence type="ECO:0000259" key="12">
    <source>
        <dbReference type="PROSITE" id="PS50198"/>
    </source>
</evidence>
<gene>
    <name evidence="11 14" type="primary">prsA</name>
    <name evidence="13" type="ORF">B4U37_06365</name>
    <name evidence="14" type="ORF">FZC74_01370</name>
</gene>
<evidence type="ECO:0000256" key="2">
    <source>
        <dbReference type="ARBA" id="ARBA00004193"/>
    </source>
</evidence>
<dbReference type="Pfam" id="PF13616">
    <property type="entry name" value="Rotamase_3"/>
    <property type="match status" value="1"/>
</dbReference>
<dbReference type="InterPro" id="IPR000297">
    <property type="entry name" value="PPIase_PpiC"/>
</dbReference>
<comment type="function">
    <text evidence="11">Plays a major role in protein secretion by helping the post-translocational extracellular folding of several secreted proteins.</text>
</comment>
<dbReference type="InterPro" id="IPR037041">
    <property type="entry name" value="Trigger_fac_C_sf"/>
</dbReference>
<dbReference type="GO" id="GO:0015031">
    <property type="term" value="P:protein transport"/>
    <property type="evidence" value="ECO:0007669"/>
    <property type="project" value="InterPro"/>
</dbReference>
<dbReference type="PANTHER" id="PTHR47245">
    <property type="entry name" value="PEPTIDYLPROLYL ISOMERASE"/>
    <property type="match status" value="1"/>
</dbReference>
<reference evidence="13 15" key="1">
    <citation type="submission" date="2017-04" db="EMBL/GenBank/DDBJ databases">
        <title>Complete Genome Sequence of the Bacillus horikoshii 20a strain from Cuatro Cienegas, Coahuila, Mexico.</title>
        <authorList>
            <person name="Zarza E."/>
            <person name="Alcaraz L.D."/>
            <person name="Aguilar-Salinas B."/>
            <person name="Islas A."/>
            <person name="Olmedo-Alvarez G."/>
        </authorList>
    </citation>
    <scope>NUCLEOTIDE SEQUENCE [LARGE SCALE GENOMIC DNA]</scope>
    <source>
        <strain evidence="13 15">20a</strain>
    </source>
</reference>
<dbReference type="EMBL" id="CP020880">
    <property type="protein sequence ID" value="ART75674.1"/>
    <property type="molecule type" value="Genomic_DNA"/>
</dbReference>
<comment type="similarity">
    <text evidence="3 11">Belongs to the PrsA family.</text>
</comment>
<dbReference type="PROSITE" id="PS50198">
    <property type="entry name" value="PPIC_PPIASE_2"/>
    <property type="match status" value="1"/>
</dbReference>
<dbReference type="SUPFAM" id="SSF109998">
    <property type="entry name" value="Triger factor/SurA peptide-binding domain-like"/>
    <property type="match status" value="1"/>
</dbReference>
<evidence type="ECO:0000256" key="9">
    <source>
        <dbReference type="ARBA" id="ARBA00023235"/>
    </source>
</evidence>
<keyword evidence="9 11" id="KW-0413">Isomerase</keyword>
<keyword evidence="10 11" id="KW-0449">Lipoprotein</keyword>
<evidence type="ECO:0000313" key="14">
    <source>
        <dbReference type="EMBL" id="TYS60959.1"/>
    </source>
</evidence>
<feature type="domain" description="PpiC" evidence="12">
    <location>
        <begin position="140"/>
        <end position="230"/>
    </location>
</feature>
<dbReference type="EC" id="5.2.1.8" evidence="11"/>
<dbReference type="PANTHER" id="PTHR47245:SF1">
    <property type="entry name" value="FOLDASE PROTEIN PRSA"/>
    <property type="match status" value="1"/>
</dbReference>
<protein>
    <recommendedName>
        <fullName evidence="11">Foldase protein PrsA</fullName>
        <ecNumber evidence="11">5.2.1.8</ecNumber>
    </recommendedName>
</protein>
<accession>A0A1Y0CKT4</accession>
<keyword evidence="8 11" id="KW-0564">Palmitate</keyword>
<comment type="subcellular location">
    <subcellularLocation>
        <location evidence="2 11">Cell membrane</location>
        <topology evidence="2 11">Lipid-anchor</topology>
    </subcellularLocation>
</comment>
<evidence type="ECO:0000256" key="4">
    <source>
        <dbReference type="ARBA" id="ARBA00022475"/>
    </source>
</evidence>